<evidence type="ECO:0000259" key="6">
    <source>
        <dbReference type="PROSITE" id="PS51406"/>
    </source>
</evidence>
<dbReference type="EMBL" id="JAWDJR010000001">
    <property type="protein sequence ID" value="KAK9980741.1"/>
    <property type="molecule type" value="Genomic_DNA"/>
</dbReference>
<evidence type="ECO:0000256" key="1">
    <source>
        <dbReference type="ARBA" id="ARBA00022723"/>
    </source>
</evidence>
<accession>A0AAW2B694</accession>
<dbReference type="Proteomes" id="UP001479290">
    <property type="component" value="Unassembled WGS sequence"/>
</dbReference>
<dbReference type="AlphaFoldDB" id="A0AAW2B694"/>
<dbReference type="SUPFAM" id="SSF56496">
    <property type="entry name" value="Fibrinogen C-terminal domain-like"/>
    <property type="match status" value="1"/>
</dbReference>
<dbReference type="PROSITE" id="PS51406">
    <property type="entry name" value="FIBRINOGEN_C_2"/>
    <property type="match status" value="1"/>
</dbReference>
<organism evidence="7 8">
    <name type="scientific">Culter alburnus</name>
    <name type="common">Topmouth culter</name>
    <dbReference type="NCBI Taxonomy" id="194366"/>
    <lineage>
        <taxon>Eukaryota</taxon>
        <taxon>Metazoa</taxon>
        <taxon>Chordata</taxon>
        <taxon>Craniata</taxon>
        <taxon>Vertebrata</taxon>
        <taxon>Euteleostomi</taxon>
        <taxon>Actinopterygii</taxon>
        <taxon>Neopterygii</taxon>
        <taxon>Teleostei</taxon>
        <taxon>Ostariophysi</taxon>
        <taxon>Cypriniformes</taxon>
        <taxon>Xenocyprididae</taxon>
        <taxon>Xenocypridinae</taxon>
        <taxon>Culter</taxon>
    </lineage>
</organism>
<feature type="signal peptide" evidence="5">
    <location>
        <begin position="1"/>
        <end position="22"/>
    </location>
</feature>
<keyword evidence="4" id="KW-1015">Disulfide bond</keyword>
<keyword evidence="8" id="KW-1185">Reference proteome</keyword>
<dbReference type="NCBIfam" id="NF040941">
    <property type="entry name" value="GGGWT_bact"/>
    <property type="match status" value="1"/>
</dbReference>
<evidence type="ECO:0000256" key="4">
    <source>
        <dbReference type="ARBA" id="ARBA00023157"/>
    </source>
</evidence>
<name>A0AAW2B694_CULAL</name>
<dbReference type="InterPro" id="IPR036056">
    <property type="entry name" value="Fibrinogen-like_C"/>
</dbReference>
<dbReference type="FunFam" id="3.90.215.10:FF:000015">
    <property type="entry name" value="Intelectin 2"/>
    <property type="match status" value="1"/>
</dbReference>
<keyword evidence="3" id="KW-0106">Calcium</keyword>
<dbReference type="Pfam" id="PF00147">
    <property type="entry name" value="Fibrinogen_C"/>
    <property type="match status" value="1"/>
</dbReference>
<protein>
    <recommendedName>
        <fullName evidence="6">Fibrinogen C-terminal domain-containing protein</fullName>
    </recommendedName>
</protein>
<dbReference type="Gene3D" id="3.90.215.10">
    <property type="entry name" value="Gamma Fibrinogen, chain A, domain 1"/>
    <property type="match status" value="1"/>
</dbReference>
<gene>
    <name evidence="7" type="ORF">ABG768_000330</name>
</gene>
<evidence type="ECO:0000256" key="5">
    <source>
        <dbReference type="SAM" id="SignalP"/>
    </source>
</evidence>
<keyword evidence="1" id="KW-0479">Metal-binding</keyword>
<dbReference type="PANTHER" id="PTHR16146">
    <property type="entry name" value="INTELECTIN"/>
    <property type="match status" value="1"/>
</dbReference>
<feature type="domain" description="Fibrinogen C-terminal" evidence="6">
    <location>
        <begin position="30"/>
        <end position="80"/>
    </location>
</feature>
<dbReference type="GO" id="GO:0005615">
    <property type="term" value="C:extracellular space"/>
    <property type="evidence" value="ECO:0007669"/>
    <property type="project" value="TreeGrafter"/>
</dbReference>
<keyword evidence="5" id="KW-0732">Signal</keyword>
<dbReference type="InterPro" id="IPR002181">
    <property type="entry name" value="Fibrinogen_a/b/g_C_dom"/>
</dbReference>
<dbReference type="PANTHER" id="PTHR16146:SF46">
    <property type="entry name" value="INTELECTIN-1A-RELATED"/>
    <property type="match status" value="1"/>
</dbReference>
<evidence type="ECO:0000256" key="3">
    <source>
        <dbReference type="ARBA" id="ARBA00022837"/>
    </source>
</evidence>
<evidence type="ECO:0000313" key="7">
    <source>
        <dbReference type="EMBL" id="KAK9980741.1"/>
    </source>
</evidence>
<reference evidence="7 8" key="1">
    <citation type="submission" date="2024-05" db="EMBL/GenBank/DDBJ databases">
        <title>A high-quality chromosomal-level genome assembly of Topmouth culter (Culter alburnus).</title>
        <authorList>
            <person name="Zhao H."/>
        </authorList>
    </citation>
    <scope>NUCLEOTIDE SEQUENCE [LARGE SCALE GENOMIC DNA]</scope>
    <source>
        <strain evidence="7">CATC2023</strain>
        <tissue evidence="7">Muscle</tissue>
    </source>
</reference>
<comment type="caution">
    <text evidence="7">The sequence shown here is derived from an EMBL/GenBank/DDBJ whole genome shotgun (WGS) entry which is preliminary data.</text>
</comment>
<feature type="chain" id="PRO_5043889851" description="Fibrinogen C-terminal domain-containing protein" evidence="5">
    <location>
        <begin position="23"/>
        <end position="297"/>
    </location>
</feature>
<dbReference type="GO" id="GO:0070492">
    <property type="term" value="F:oligosaccharide binding"/>
    <property type="evidence" value="ECO:0007669"/>
    <property type="project" value="TreeGrafter"/>
</dbReference>
<evidence type="ECO:0000313" key="8">
    <source>
        <dbReference type="Proteomes" id="UP001479290"/>
    </source>
</evidence>
<proteinExistence type="predicted"/>
<keyword evidence="2" id="KW-0430">Lectin</keyword>
<dbReference type="GO" id="GO:0046872">
    <property type="term" value="F:metal ion binding"/>
    <property type="evidence" value="ECO:0007669"/>
    <property type="project" value="UniProtKB-KW"/>
</dbReference>
<dbReference type="InterPro" id="IPR014716">
    <property type="entry name" value="Fibrinogen_a/b/g_C_1"/>
</dbReference>
<evidence type="ECO:0000256" key="2">
    <source>
        <dbReference type="ARBA" id="ARBA00022734"/>
    </source>
</evidence>
<sequence length="297" mass="33343">MRSAGLLLLCISLSILLYETSSAPTADIPEMQKVTARSCRELRNKHRKTKDGLYHLISKNKEIYQTYCDMTTDGGGWTLVASVHENNIYGQCTVGDRWTSQQGNDANKPAGDETWANKVIFGTPEAATNDDYKNPGYFDIRAKDIAVWHVTNDHELEFWRIASVLRYHTNTNFLTLFGGNLYHFFKGHTDRGISVPIVYDVGNEIRTNELYGQSVRGDFDPGYVTFRVFNSYTEAYALCSGIRPKGCYAHYYCIGGGGYFPNTYCSDFAYLGANNGATDGYGASKELIQASVLIFYR</sequence>